<proteinExistence type="inferred from homology"/>
<dbReference type="SMART" id="SM00903">
    <property type="entry name" value="Flavin_Reduct"/>
    <property type="match status" value="1"/>
</dbReference>
<dbReference type="Gene3D" id="2.30.110.10">
    <property type="entry name" value="Electron Transport, Fmn-binding Protein, Chain A"/>
    <property type="match status" value="1"/>
</dbReference>
<keyword evidence="5" id="KW-1185">Reference proteome</keyword>
<dbReference type="Proteomes" id="UP001500456">
    <property type="component" value="Unassembled WGS sequence"/>
</dbReference>
<sequence length="176" mass="18866">MSQPDGEIDGRRFRDVLGHFPTSVVAITTEGAGQRPEGMVVGSFTSVSLDPPLVSFLADRSSGTLPKILGAGRFCANVLAADQELLSRKLAARGTDRFDGVAWKPSAAGNPVLDGVVAWVDCGIEQVVEIGDHFLVVGRVRDLRVESAKTPLLFFRGGYGDYFSTTSLLLDQLIGW</sequence>
<dbReference type="InterPro" id="IPR050268">
    <property type="entry name" value="NADH-dep_flavin_reductase"/>
</dbReference>
<evidence type="ECO:0000259" key="3">
    <source>
        <dbReference type="SMART" id="SM00903"/>
    </source>
</evidence>
<evidence type="ECO:0000256" key="1">
    <source>
        <dbReference type="ARBA" id="ARBA00008898"/>
    </source>
</evidence>
<protein>
    <submittedName>
        <fullName evidence="4">Flavin reductase family protein</fullName>
    </submittedName>
</protein>
<evidence type="ECO:0000313" key="4">
    <source>
        <dbReference type="EMBL" id="GAA4008958.1"/>
    </source>
</evidence>
<dbReference type="PANTHER" id="PTHR30466:SF11">
    <property type="entry name" value="FLAVIN-DEPENDENT MONOOXYGENASE, REDUCTASE SUBUNIT HSAB"/>
    <property type="match status" value="1"/>
</dbReference>
<feature type="domain" description="Flavin reductase like" evidence="3">
    <location>
        <begin position="17"/>
        <end position="161"/>
    </location>
</feature>
<dbReference type="PANTHER" id="PTHR30466">
    <property type="entry name" value="FLAVIN REDUCTASE"/>
    <property type="match status" value="1"/>
</dbReference>
<dbReference type="RefSeq" id="WP_266450942.1">
    <property type="nucleotide sequence ID" value="NZ_BAAAZX010000017.1"/>
</dbReference>
<comment type="caution">
    <text evidence="4">The sequence shown here is derived from an EMBL/GenBank/DDBJ whole genome shotgun (WGS) entry which is preliminary data.</text>
</comment>
<gene>
    <name evidence="4" type="ORF">GCM10022232_57050</name>
</gene>
<comment type="similarity">
    <text evidence="1">Belongs to the non-flavoprotein flavin reductase family.</text>
</comment>
<evidence type="ECO:0000313" key="5">
    <source>
        <dbReference type="Proteomes" id="UP001500456"/>
    </source>
</evidence>
<accession>A0ABP7SAD0</accession>
<dbReference type="InterPro" id="IPR012349">
    <property type="entry name" value="Split_barrel_FMN-bd"/>
</dbReference>
<organism evidence="4 5">
    <name type="scientific">Streptomyces plumbiresistens</name>
    <dbReference type="NCBI Taxonomy" id="511811"/>
    <lineage>
        <taxon>Bacteria</taxon>
        <taxon>Bacillati</taxon>
        <taxon>Actinomycetota</taxon>
        <taxon>Actinomycetes</taxon>
        <taxon>Kitasatosporales</taxon>
        <taxon>Streptomycetaceae</taxon>
        <taxon>Streptomyces</taxon>
    </lineage>
</organism>
<reference evidence="5" key="1">
    <citation type="journal article" date="2019" name="Int. J. Syst. Evol. Microbiol.">
        <title>The Global Catalogue of Microorganisms (GCM) 10K type strain sequencing project: providing services to taxonomists for standard genome sequencing and annotation.</title>
        <authorList>
            <consortium name="The Broad Institute Genomics Platform"/>
            <consortium name="The Broad Institute Genome Sequencing Center for Infectious Disease"/>
            <person name="Wu L."/>
            <person name="Ma J."/>
        </authorList>
    </citation>
    <scope>NUCLEOTIDE SEQUENCE [LARGE SCALE GENOMIC DNA]</scope>
    <source>
        <strain evidence="5">JCM 16924</strain>
    </source>
</reference>
<dbReference type="Pfam" id="PF01613">
    <property type="entry name" value="Flavin_Reduct"/>
    <property type="match status" value="1"/>
</dbReference>
<dbReference type="SUPFAM" id="SSF50475">
    <property type="entry name" value="FMN-binding split barrel"/>
    <property type="match status" value="1"/>
</dbReference>
<keyword evidence="2" id="KW-0560">Oxidoreductase</keyword>
<dbReference type="InterPro" id="IPR002563">
    <property type="entry name" value="Flavin_Rdtase-like_dom"/>
</dbReference>
<evidence type="ECO:0000256" key="2">
    <source>
        <dbReference type="ARBA" id="ARBA00023002"/>
    </source>
</evidence>
<dbReference type="EMBL" id="BAAAZX010000017">
    <property type="protein sequence ID" value="GAA4008958.1"/>
    <property type="molecule type" value="Genomic_DNA"/>
</dbReference>
<name>A0ABP7SAD0_9ACTN</name>